<feature type="transmembrane region" description="Helical" evidence="1">
    <location>
        <begin position="1276"/>
        <end position="1299"/>
    </location>
</feature>
<evidence type="ECO:0000313" key="2">
    <source>
        <dbReference type="EMBL" id="ETW03022.1"/>
    </source>
</evidence>
<feature type="transmembrane region" description="Helical" evidence="1">
    <location>
        <begin position="1201"/>
        <end position="1227"/>
    </location>
</feature>
<feature type="transmembrane region" description="Helical" evidence="1">
    <location>
        <begin position="410"/>
        <end position="432"/>
    </location>
</feature>
<feature type="transmembrane region" description="Helical" evidence="1">
    <location>
        <begin position="532"/>
        <end position="557"/>
    </location>
</feature>
<feature type="transmembrane region" description="Helical" evidence="1">
    <location>
        <begin position="763"/>
        <end position="784"/>
    </location>
</feature>
<keyword evidence="1" id="KW-0812">Transmembrane</keyword>
<feature type="transmembrane region" description="Helical" evidence="1">
    <location>
        <begin position="717"/>
        <end position="738"/>
    </location>
</feature>
<feature type="transmembrane region" description="Helical" evidence="1">
    <location>
        <begin position="901"/>
        <end position="921"/>
    </location>
</feature>
<feature type="transmembrane region" description="Helical" evidence="1">
    <location>
        <begin position="337"/>
        <end position="358"/>
    </location>
</feature>
<feature type="transmembrane region" description="Helical" evidence="1">
    <location>
        <begin position="1248"/>
        <end position="1270"/>
    </location>
</feature>
<feature type="transmembrane region" description="Helical" evidence="1">
    <location>
        <begin position="492"/>
        <end position="512"/>
    </location>
</feature>
<feature type="transmembrane region" description="Helical" evidence="1">
    <location>
        <begin position="463"/>
        <end position="480"/>
    </location>
</feature>
<feature type="transmembrane region" description="Helical" evidence="1">
    <location>
        <begin position="169"/>
        <end position="189"/>
    </location>
</feature>
<feature type="transmembrane region" description="Helical" evidence="1">
    <location>
        <begin position="689"/>
        <end position="710"/>
    </location>
</feature>
<dbReference type="eggNOG" id="ENOG502S2H6">
    <property type="taxonomic scope" value="Eukaryota"/>
</dbReference>
<gene>
    <name evidence="2" type="ORF">H310_05454</name>
</gene>
<feature type="transmembrane region" description="Helical" evidence="1">
    <location>
        <begin position="860"/>
        <end position="881"/>
    </location>
</feature>
<proteinExistence type="predicted"/>
<name>A0A024UAV8_9STRA</name>
<dbReference type="RefSeq" id="XP_008868406.1">
    <property type="nucleotide sequence ID" value="XM_008870184.1"/>
</dbReference>
<dbReference type="EMBL" id="KI913960">
    <property type="protein sequence ID" value="ETW03022.1"/>
    <property type="molecule type" value="Genomic_DNA"/>
</dbReference>
<feature type="transmembrane region" description="Helical" evidence="1">
    <location>
        <begin position="933"/>
        <end position="955"/>
    </location>
</feature>
<feature type="transmembrane region" description="Helical" evidence="1">
    <location>
        <begin position="235"/>
        <end position="254"/>
    </location>
</feature>
<feature type="transmembrane region" description="Helical" evidence="1">
    <location>
        <begin position="824"/>
        <end position="848"/>
    </location>
</feature>
<reference evidence="2" key="1">
    <citation type="submission" date="2013-12" db="EMBL/GenBank/DDBJ databases">
        <title>The Genome Sequence of Aphanomyces invadans NJM9701.</title>
        <authorList>
            <consortium name="The Broad Institute Genomics Platform"/>
            <person name="Russ C."/>
            <person name="Tyler B."/>
            <person name="van West P."/>
            <person name="Dieguez-Uribeondo J."/>
            <person name="Young S.K."/>
            <person name="Zeng Q."/>
            <person name="Gargeya S."/>
            <person name="Fitzgerald M."/>
            <person name="Abouelleil A."/>
            <person name="Alvarado L."/>
            <person name="Chapman S.B."/>
            <person name="Gainer-Dewar J."/>
            <person name="Goldberg J."/>
            <person name="Griggs A."/>
            <person name="Gujja S."/>
            <person name="Hansen M."/>
            <person name="Howarth C."/>
            <person name="Imamovic A."/>
            <person name="Ireland A."/>
            <person name="Larimer J."/>
            <person name="McCowan C."/>
            <person name="Murphy C."/>
            <person name="Pearson M."/>
            <person name="Poon T.W."/>
            <person name="Priest M."/>
            <person name="Roberts A."/>
            <person name="Saif S."/>
            <person name="Shea T."/>
            <person name="Sykes S."/>
            <person name="Wortman J."/>
            <person name="Nusbaum C."/>
            <person name="Birren B."/>
        </authorList>
    </citation>
    <scope>NUCLEOTIDE SEQUENCE [LARGE SCALE GENOMIC DNA]</scope>
    <source>
        <strain evidence="2">NJM9701</strain>
    </source>
</reference>
<feature type="transmembrane region" description="Helical" evidence="1">
    <location>
        <begin position="308"/>
        <end position="325"/>
    </location>
</feature>
<keyword evidence="1" id="KW-1133">Transmembrane helix</keyword>
<protein>
    <submittedName>
        <fullName evidence="2">Uncharacterized protein</fullName>
    </submittedName>
</protein>
<feature type="transmembrane region" description="Helical" evidence="1">
    <location>
        <begin position="128"/>
        <end position="149"/>
    </location>
</feature>
<keyword evidence="1" id="KW-0472">Membrane</keyword>
<sequence length="1350" mass="146004">MQNDVVRANLLQNKVFDEHCDVTGQLRCAALVLSVTAFFLFLYMDVCPQETITVLALGTLMLAWTGPLTILAGAHMPSGRFKVWQPFEGGFHFVSMQAVGWCLTGLVLAVCLVYLVNFYTLTRFEGQFLLIGIVGFIAQMVLNVSLDTFVADAPVPLVNTHPTSTTKSVVAILLSLSGCLFFVAFDWLLQSPVLLFLGALIFCVSSVVLHVGIGWCDLPEFSLWQPFVGGNVFMLLQYLGWKFFACTLVSTALLSSSASEAYSGMASCMGALGLISQLLLLISLSFFQPASTDPAMTPRHHRLPEECAVCGIVLVMTGLFSLSLYHDMLPAVCPLKLRLLCLIALLLLGAVAPIAHIGGARTIAGYKLWQPFVGGSKFIFIQSVGWTWYGIFVGLALLMHLNNTSFLVHLLPLACLLGTASCATIAFSMLFFRPDSAAIAVVERHGLLHLLPALLTVNMSPELLLGHMLSTSTVVLHLVVEGLHVHGAAASLCLALGLLLSVLAMATIHVSGGRHSPAYRMWQPFVGGNAFVLRQALGWTFFAVVVLFDCVCILAWIRNDDAVASTVHGLVLVVGAASPIPHWILASSISMFEAPTTYSATACGSPSFRVSVPVLANLVLAVGSIVLFSLAEWGRLKWQSLSQVFFIFGTMASATGLACTHCICGPHMHSNYRLVQPFKGGLRFVVLQSAAWALGALAWIASCTTLYGFAHFIQIDCLFLAIGTMFSVAQVLLLLALYCFENAPIAVLMQSAAVHDVGPKPNLVLGVILGVVACCVFALVDMILLRSPNGAASTAIPAFPTTVCAILALVASISPVFYLQGRVIYRVLGCTLWSLTIVLGSIFTYTLWCQDDSADSTLPHPLYGVLTGSLGLLTHLVLLHSMASPGKTALLPWLPHTNHRMAVAVGVVAVLILHLDLQHVVVDSLTSVLFHPLPLLLTVCVGSFCVVVMTMVRLLQPTMAVACQSMDFPRDIVHHLATFLSPSELAALAASSKHHQALITPAIWHSKFVAQLHAPPHVSATVVPVEMPLVRPSTLFANTWINYVERLVLSTLFPNTHAICRSPLLVPPNMMLHWRHVAMLVGRGGAFYHCEFCNEYAVVTPLQCMWESHHVSDAHSLSTWVASPCSCLHEVTQTRKMAHRTCLERCRASICGCAPPPRTDSTQDTLQPALRTPVTVSEFLAIAVFTRRFVVSASPSVAVCAMSVLLCGSLSGLVTWTGGIAILGAIVRSVDFDRAVEQIWIDPPAFPVYIRIINTLGLSSFVQLVSALWIDPSVPLQVAFAINTMLFVVMTVTTGLVFWKANTYLLTYTSPTNTTAAVASHPSPRRSCVLCRLHLCRITSASVRDPPHEF</sequence>
<dbReference type="GeneID" id="20082504"/>
<dbReference type="VEuPathDB" id="FungiDB:H310_05454"/>
<dbReference type="OrthoDB" id="65322at2759"/>
<accession>A0A024UAV8</accession>
<organism evidence="2">
    <name type="scientific">Aphanomyces invadans</name>
    <dbReference type="NCBI Taxonomy" id="157072"/>
    <lineage>
        <taxon>Eukaryota</taxon>
        <taxon>Sar</taxon>
        <taxon>Stramenopiles</taxon>
        <taxon>Oomycota</taxon>
        <taxon>Saprolegniomycetes</taxon>
        <taxon>Saprolegniales</taxon>
        <taxon>Verrucalvaceae</taxon>
        <taxon>Aphanomyces</taxon>
    </lineage>
</organism>
<feature type="transmembrane region" description="Helical" evidence="1">
    <location>
        <begin position="266"/>
        <end position="288"/>
    </location>
</feature>
<feature type="transmembrane region" description="Helical" evidence="1">
    <location>
        <begin position="94"/>
        <end position="116"/>
    </location>
</feature>
<feature type="transmembrane region" description="Helical" evidence="1">
    <location>
        <begin position="54"/>
        <end position="74"/>
    </location>
</feature>
<feature type="transmembrane region" description="Helical" evidence="1">
    <location>
        <begin position="796"/>
        <end position="818"/>
    </location>
</feature>
<feature type="transmembrane region" description="Helical" evidence="1">
    <location>
        <begin position="612"/>
        <end position="633"/>
    </location>
</feature>
<feature type="transmembrane region" description="Helical" evidence="1">
    <location>
        <begin position="194"/>
        <end position="215"/>
    </location>
</feature>
<feature type="transmembrane region" description="Helical" evidence="1">
    <location>
        <begin position="24"/>
        <end position="42"/>
    </location>
</feature>
<feature type="transmembrane region" description="Helical" evidence="1">
    <location>
        <begin position="569"/>
        <end position="592"/>
    </location>
</feature>
<feature type="transmembrane region" description="Helical" evidence="1">
    <location>
        <begin position="378"/>
        <end position="398"/>
    </location>
</feature>
<evidence type="ECO:0000256" key="1">
    <source>
        <dbReference type="SAM" id="Phobius"/>
    </source>
</evidence>